<accession>A0A5V0F8F9</accession>
<name>A0A5V0F8F9_SALAB</name>
<organism evidence="1">
    <name type="scientific">Salmonella abony</name>
    <dbReference type="NCBI Taxonomy" id="29482"/>
    <lineage>
        <taxon>Bacteria</taxon>
        <taxon>Pseudomonadati</taxon>
        <taxon>Pseudomonadota</taxon>
        <taxon>Gammaproteobacteria</taxon>
        <taxon>Enterobacterales</taxon>
        <taxon>Enterobacteriaceae</taxon>
        <taxon>Salmonella</taxon>
    </lineage>
</organism>
<gene>
    <name evidence="1" type="ORF">DVF10_08630</name>
</gene>
<proteinExistence type="predicted"/>
<protein>
    <submittedName>
        <fullName evidence="1">Uncharacterized protein</fullName>
    </submittedName>
</protein>
<dbReference type="EMBL" id="AAGWAL010000009">
    <property type="protein sequence ID" value="EBS6066132.1"/>
    <property type="molecule type" value="Genomic_DNA"/>
</dbReference>
<evidence type="ECO:0000313" key="1">
    <source>
        <dbReference type="EMBL" id="EBS6066132.1"/>
    </source>
</evidence>
<dbReference type="AlphaFoldDB" id="A0A5V0F8F9"/>
<sequence>MGKVLAPNYKVCYRTADQVSRVKNELAGSFMYFAEAQDAMDTGLFCQKVLIPVWELSIEERCDFLGKRFTMVKKENLSPSDYSLAA</sequence>
<reference evidence="1" key="1">
    <citation type="submission" date="2018-07" db="EMBL/GenBank/DDBJ databases">
        <authorList>
            <person name="Ashton P.M."/>
            <person name="Dallman T."/>
            <person name="Nair S."/>
            <person name="De Pinna E."/>
            <person name="Peters T."/>
            <person name="Grant K."/>
        </authorList>
    </citation>
    <scope>NUCLEOTIDE SEQUENCE</scope>
    <source>
        <strain evidence="1">506860</strain>
    </source>
</reference>
<comment type="caution">
    <text evidence="1">The sequence shown here is derived from an EMBL/GenBank/DDBJ whole genome shotgun (WGS) entry which is preliminary data.</text>
</comment>